<evidence type="ECO:0000313" key="3">
    <source>
        <dbReference type="Proteomes" id="UP001223144"/>
    </source>
</evidence>
<name>A0ABT6HLP4_9ACTN</name>
<keyword evidence="3" id="KW-1185">Reference proteome</keyword>
<accession>A0ABT6HLP4</accession>
<proteinExistence type="predicted"/>
<feature type="transmembrane region" description="Helical" evidence="1">
    <location>
        <begin position="50"/>
        <end position="67"/>
    </location>
</feature>
<organism evidence="2 3">
    <name type="scientific">Streptomyces chengmaiensis</name>
    <dbReference type="NCBI Taxonomy" id="3040919"/>
    <lineage>
        <taxon>Bacteria</taxon>
        <taxon>Bacillati</taxon>
        <taxon>Actinomycetota</taxon>
        <taxon>Actinomycetes</taxon>
        <taxon>Kitasatosporales</taxon>
        <taxon>Streptomycetaceae</taxon>
        <taxon>Streptomyces</taxon>
    </lineage>
</organism>
<feature type="transmembrane region" description="Helical" evidence="1">
    <location>
        <begin position="20"/>
        <end position="38"/>
    </location>
</feature>
<feature type="transmembrane region" description="Helical" evidence="1">
    <location>
        <begin position="79"/>
        <end position="109"/>
    </location>
</feature>
<sequence length="115" mass="12059">MPSAHPAAPAPAPTSRTTAWWLPPLLGTLAAAALAWLCSDPLRGPGTPGFWLLGYLVPVALLAGAWLSPRGPAHHARRVLLGALACLWTAVYVPLLYVVVTVVLVAMLLTGHVRS</sequence>
<protein>
    <recommendedName>
        <fullName evidence="4">Integral membrane protein</fullName>
    </recommendedName>
</protein>
<gene>
    <name evidence="2" type="ORF">QCN29_12785</name>
</gene>
<keyword evidence="1" id="KW-0812">Transmembrane</keyword>
<evidence type="ECO:0008006" key="4">
    <source>
        <dbReference type="Google" id="ProtNLM"/>
    </source>
</evidence>
<reference evidence="2 3" key="1">
    <citation type="submission" date="2023-04" db="EMBL/GenBank/DDBJ databases">
        <title>Streptomyces chengmaiensis sp. nov. isolated from the stem of mangrove plant in Hainan.</title>
        <authorList>
            <person name="Huang X."/>
            <person name="Zhou S."/>
            <person name="Chu X."/>
            <person name="Xie Y."/>
            <person name="Lin Y."/>
        </authorList>
    </citation>
    <scope>NUCLEOTIDE SEQUENCE [LARGE SCALE GENOMIC DNA]</scope>
    <source>
        <strain evidence="2 3">HNM0663</strain>
    </source>
</reference>
<keyword evidence="1" id="KW-0472">Membrane</keyword>
<dbReference type="RefSeq" id="WP_279927979.1">
    <property type="nucleotide sequence ID" value="NZ_JARWBG010000012.1"/>
</dbReference>
<dbReference type="Proteomes" id="UP001223144">
    <property type="component" value="Unassembled WGS sequence"/>
</dbReference>
<evidence type="ECO:0000313" key="2">
    <source>
        <dbReference type="EMBL" id="MDH2389653.1"/>
    </source>
</evidence>
<dbReference type="EMBL" id="JARWBG010000012">
    <property type="protein sequence ID" value="MDH2389653.1"/>
    <property type="molecule type" value="Genomic_DNA"/>
</dbReference>
<keyword evidence="1" id="KW-1133">Transmembrane helix</keyword>
<comment type="caution">
    <text evidence="2">The sequence shown here is derived from an EMBL/GenBank/DDBJ whole genome shotgun (WGS) entry which is preliminary data.</text>
</comment>
<evidence type="ECO:0000256" key="1">
    <source>
        <dbReference type="SAM" id="Phobius"/>
    </source>
</evidence>